<feature type="binding site" evidence="6">
    <location>
        <begin position="129"/>
        <end position="132"/>
    </location>
    <ligand>
        <name>S-adenosyl-L-methionine</name>
        <dbReference type="ChEBI" id="CHEBI:59789"/>
    </ligand>
</feature>
<evidence type="ECO:0000256" key="5">
    <source>
        <dbReference type="PIRNR" id="PIRNR017269"/>
    </source>
</evidence>
<dbReference type="KEGG" id="erz:ER308_20615"/>
<feature type="binding site" evidence="6">
    <location>
        <position position="196"/>
    </location>
    <ligand>
        <name>S-adenosyl-L-methionine</name>
        <dbReference type="ChEBI" id="CHEBI:59789"/>
    </ligand>
</feature>
<dbReference type="GO" id="GO:0030488">
    <property type="term" value="P:tRNA methylation"/>
    <property type="evidence" value="ECO:0007669"/>
    <property type="project" value="InterPro"/>
</dbReference>
<dbReference type="Gene3D" id="3.40.50.150">
    <property type="entry name" value="Vaccinia Virus protein VP39"/>
    <property type="match status" value="1"/>
</dbReference>
<proteinExistence type="inferred from homology"/>
<dbReference type="Pfam" id="PF14801">
    <property type="entry name" value="TrmI-like_N"/>
    <property type="match status" value="1"/>
</dbReference>
<dbReference type="InterPro" id="IPR029063">
    <property type="entry name" value="SAM-dependent_MTases_sf"/>
</dbReference>
<feature type="binding site" evidence="6">
    <location>
        <position position="180"/>
    </location>
    <ligand>
        <name>S-adenosyl-L-methionine</name>
        <dbReference type="ChEBI" id="CHEBI:59789"/>
    </ligand>
</feature>
<feature type="region of interest" description="Disordered" evidence="7">
    <location>
        <begin position="1"/>
        <end position="29"/>
    </location>
</feature>
<keyword evidence="1 5" id="KW-0489">Methyltransferase</keyword>
<name>A0A411YLU8_9ACTN</name>
<evidence type="ECO:0000256" key="7">
    <source>
        <dbReference type="SAM" id="MobiDB-lite"/>
    </source>
</evidence>
<dbReference type="InterPro" id="IPR049470">
    <property type="entry name" value="TRM61_C"/>
</dbReference>
<sequence>MRDAEDPPTTPAEGREPRHAGHPEPFGPGEVALLVDRKERRYLVTLATGGTFHYHGGAVAHDDLLGAAEGSRVRSAKGTTLLALRPTAGDWTLKAKRGAQVVYPKDQAMIVGLADIAPGCTVIEAGAGSGALTAALLRAVGPNGRVVSFELREDHATVAARSIADRFGTHPPNWTLEVADVVERLPGLSCDRLVLDLLEPDRIVPIAVEALHSGGILCAYTPSVPQVMRLREALDADRRWGLAQTVETLLRTWHVEGLAVRPDHRMVAHTAFLTTVRRLADE</sequence>
<dbReference type="Pfam" id="PF08704">
    <property type="entry name" value="GCD14"/>
    <property type="match status" value="1"/>
</dbReference>
<keyword evidence="10" id="KW-1185">Reference proteome</keyword>
<keyword evidence="3 5" id="KW-0949">S-adenosyl-L-methionine</keyword>
<keyword evidence="4 5" id="KW-0819">tRNA processing</keyword>
<dbReference type="PROSITE" id="PS51620">
    <property type="entry name" value="SAM_TRM61"/>
    <property type="match status" value="1"/>
</dbReference>
<dbReference type="EMBL" id="CP036402">
    <property type="protein sequence ID" value="QBI22157.1"/>
    <property type="molecule type" value="Genomic_DNA"/>
</dbReference>
<protein>
    <recommendedName>
        <fullName evidence="5">tRNA (adenine(58)-N(1))-methyltransferase TrmI</fullName>
        <ecNumber evidence="5">2.1.1.220</ecNumber>
    </recommendedName>
</protein>
<dbReference type="SUPFAM" id="SSF53335">
    <property type="entry name" value="S-adenosyl-L-methionine-dependent methyltransferases"/>
    <property type="match status" value="1"/>
</dbReference>
<evidence type="ECO:0000256" key="4">
    <source>
        <dbReference type="ARBA" id="ARBA00022694"/>
    </source>
</evidence>
<keyword evidence="2 5" id="KW-0808">Transferase</keyword>
<evidence type="ECO:0000256" key="1">
    <source>
        <dbReference type="ARBA" id="ARBA00022603"/>
    </source>
</evidence>
<evidence type="ECO:0000256" key="2">
    <source>
        <dbReference type="ARBA" id="ARBA00022679"/>
    </source>
</evidence>
<comment type="function">
    <text evidence="5">Catalyzes the S-adenosyl-L-methionine-dependent formation of N(1)-methyladenine at position 58 (m1A58) in tRNA.</text>
</comment>
<dbReference type="AlphaFoldDB" id="A0A411YLU8"/>
<feature type="domain" description="tRNA (adenine(58)-N(1))-methyltransferase catalytic subunit TRM61 C-terminal" evidence="8">
    <location>
        <begin position="84"/>
        <end position="257"/>
    </location>
</feature>
<accession>A0A411YLU8</accession>
<feature type="binding site" evidence="6">
    <location>
        <position position="155"/>
    </location>
    <ligand>
        <name>S-adenosyl-L-methionine</name>
        <dbReference type="ChEBI" id="CHEBI:59789"/>
    </ligand>
</feature>
<dbReference type="Proteomes" id="UP000291469">
    <property type="component" value="Chromosome"/>
</dbReference>
<feature type="binding site" evidence="6">
    <location>
        <position position="150"/>
    </location>
    <ligand>
        <name>S-adenosyl-L-methionine</name>
        <dbReference type="ChEBI" id="CHEBI:59789"/>
    </ligand>
</feature>
<comment type="subunit">
    <text evidence="5">Homotetramer composed of a dimer of dimers.</text>
</comment>
<dbReference type="EC" id="2.1.1.220" evidence="5"/>
<dbReference type="FunFam" id="3.10.330.20:FF:000003">
    <property type="entry name" value="tRNA (Adenine(58)-N(1))-methyltransferase, mitochondrial isoform X1"/>
    <property type="match status" value="1"/>
</dbReference>
<organism evidence="9 10">
    <name type="scientific">Egibacter rhizosphaerae</name>
    <dbReference type="NCBI Taxonomy" id="1670831"/>
    <lineage>
        <taxon>Bacteria</taxon>
        <taxon>Bacillati</taxon>
        <taxon>Actinomycetota</taxon>
        <taxon>Nitriliruptoria</taxon>
        <taxon>Egibacterales</taxon>
        <taxon>Egibacteraceae</taxon>
        <taxon>Egibacter</taxon>
    </lineage>
</organism>
<evidence type="ECO:0000313" key="9">
    <source>
        <dbReference type="EMBL" id="QBI22157.1"/>
    </source>
</evidence>
<dbReference type="CDD" id="cd02440">
    <property type="entry name" value="AdoMet_MTases"/>
    <property type="match status" value="1"/>
</dbReference>
<reference evidence="9 10" key="1">
    <citation type="submission" date="2019-01" db="EMBL/GenBank/DDBJ databases">
        <title>Egibacter rhizosphaerae EGI 80759T.</title>
        <authorList>
            <person name="Chen D.-D."/>
            <person name="Tian Y."/>
            <person name="Jiao J.-Y."/>
            <person name="Zhang X.-T."/>
            <person name="Zhang Y.-G."/>
            <person name="Zhang Y."/>
            <person name="Xiao M."/>
            <person name="Shu W.-S."/>
            <person name="Li W.-J."/>
        </authorList>
    </citation>
    <scope>NUCLEOTIDE SEQUENCE [LARGE SCALE GENOMIC DNA]</scope>
    <source>
        <strain evidence="9 10">EGI 80759</strain>
    </source>
</reference>
<dbReference type="PANTHER" id="PTHR12133:SF1">
    <property type="entry name" value="TRNA (ADENINE(58)-N(1))-METHYLTRANSFERASE, MITOCHONDRIAL"/>
    <property type="match status" value="1"/>
</dbReference>
<dbReference type="GO" id="GO:0160107">
    <property type="term" value="F:tRNA (adenine(58)-N1)-methyltransferase activity"/>
    <property type="evidence" value="ECO:0007669"/>
    <property type="project" value="UniProtKB-EC"/>
</dbReference>
<dbReference type="PIRSF" id="PIRSF017269">
    <property type="entry name" value="GCD14"/>
    <property type="match status" value="1"/>
</dbReference>
<gene>
    <name evidence="9" type="ORF">ER308_20615</name>
</gene>
<dbReference type="GO" id="GO:0031515">
    <property type="term" value="C:tRNA (m1A) methyltransferase complex"/>
    <property type="evidence" value="ECO:0007669"/>
    <property type="project" value="UniProtKB-UniRule"/>
</dbReference>
<evidence type="ECO:0000313" key="10">
    <source>
        <dbReference type="Proteomes" id="UP000291469"/>
    </source>
</evidence>
<dbReference type="PANTHER" id="PTHR12133">
    <property type="entry name" value="TRNA (ADENINE(58)-N(1))-METHYLTRANSFERASE"/>
    <property type="match status" value="1"/>
</dbReference>
<evidence type="ECO:0000256" key="6">
    <source>
        <dbReference type="PIRSR" id="PIRSR017269-1"/>
    </source>
</evidence>
<comment type="catalytic activity">
    <reaction evidence="5">
        <text>adenosine(58) in tRNA + S-adenosyl-L-methionine = N(1)-methyladenosine(58) in tRNA + S-adenosyl-L-homocysteine + H(+)</text>
        <dbReference type="Rhea" id="RHEA:43152"/>
        <dbReference type="Rhea" id="RHEA-COMP:10365"/>
        <dbReference type="Rhea" id="RHEA-COMP:10366"/>
        <dbReference type="ChEBI" id="CHEBI:15378"/>
        <dbReference type="ChEBI" id="CHEBI:57856"/>
        <dbReference type="ChEBI" id="CHEBI:59789"/>
        <dbReference type="ChEBI" id="CHEBI:74411"/>
        <dbReference type="ChEBI" id="CHEBI:74491"/>
        <dbReference type="EC" id="2.1.1.220"/>
    </reaction>
</comment>
<evidence type="ECO:0000259" key="8">
    <source>
        <dbReference type="Pfam" id="PF08704"/>
    </source>
</evidence>
<dbReference type="InterPro" id="IPR014816">
    <property type="entry name" value="tRNA_MeTrfase_Gcd14"/>
</dbReference>
<evidence type="ECO:0000256" key="3">
    <source>
        <dbReference type="ARBA" id="ARBA00022691"/>
    </source>
</evidence>
<dbReference type="Gene3D" id="3.10.330.20">
    <property type="match status" value="1"/>
</dbReference>
<comment type="similarity">
    <text evidence="5">Belongs to the class I-like SAM-binding methyltransferase superfamily. TRM61 family.</text>
</comment>
<dbReference type="OrthoDB" id="9781391at2"/>
<feature type="compositionally biased region" description="Basic and acidic residues" evidence="7">
    <location>
        <begin position="13"/>
        <end position="22"/>
    </location>
</feature>